<evidence type="ECO:0000313" key="1">
    <source>
        <dbReference type="EMBL" id="RDH41092.1"/>
    </source>
</evidence>
<evidence type="ECO:0000313" key="2">
    <source>
        <dbReference type="Proteomes" id="UP000226429"/>
    </source>
</evidence>
<proteinExistence type="predicted"/>
<reference evidence="1 2" key="1">
    <citation type="journal article" date="2017" name="Int. J. Syst. Evol. Microbiol.">
        <title>Aquarickettsiella crustaci n. gen. n. sp. (Gammaproteobacteria: Legionellales: Coxiellaceae); a bacterial pathogen of the freshwater crustacean: Gammarus fossarum (Malacostraca: Amphipoda).</title>
        <authorList>
            <person name="Bojko J."/>
            <person name="Dunn A.M."/>
            <person name="Stebbing P.D."/>
            <person name="Van Aerle R."/>
            <person name="Bacela-Spychalska K."/>
            <person name="Bean T.P."/>
            <person name="Stentiford G.D."/>
        </authorList>
    </citation>
    <scope>NUCLEOTIDE SEQUENCE [LARGE SCALE GENOMIC DNA]</scope>
    <source>
        <strain evidence="1">RA15029</strain>
    </source>
</reference>
<accession>A0A370CJS8</accession>
<reference evidence="1 2" key="2">
    <citation type="journal article" date="2018" name="J. Invertebr. Pathol.">
        <title>'Candidatus Aquirickettsiella gammari' (Gammaproteobacteria: Legionellales: Coxiellaceae): A bacterial pathogen of the freshwater crustacean Gammarus fossarum (Malacostraca: Amphipoda).</title>
        <authorList>
            <person name="Bojko J."/>
            <person name="Dunn A.M."/>
            <person name="Stebbing P.D."/>
            <person name="van Aerle R."/>
            <person name="Bacela-Spychalska K."/>
            <person name="Bean T.P."/>
            <person name="Urrutia A."/>
            <person name="Stentiford G.D."/>
        </authorList>
    </citation>
    <scope>NUCLEOTIDE SEQUENCE [LARGE SCALE GENOMIC DNA]</scope>
    <source>
        <strain evidence="1">RA15029</strain>
    </source>
</reference>
<organism evidence="1 2">
    <name type="scientific">Candidatus Aquirickettsiella gammari</name>
    <dbReference type="NCBI Taxonomy" id="2016198"/>
    <lineage>
        <taxon>Bacteria</taxon>
        <taxon>Pseudomonadati</taxon>
        <taxon>Pseudomonadota</taxon>
        <taxon>Gammaproteobacteria</taxon>
        <taxon>Legionellales</taxon>
        <taxon>Coxiellaceae</taxon>
        <taxon>Candidatus Aquirickettsiella</taxon>
    </lineage>
</organism>
<name>A0A370CJS8_9COXI</name>
<dbReference type="AlphaFoldDB" id="A0A370CJS8"/>
<dbReference type="EMBL" id="NMOS02000001">
    <property type="protein sequence ID" value="RDH41092.1"/>
    <property type="molecule type" value="Genomic_DNA"/>
</dbReference>
<dbReference type="Proteomes" id="UP000226429">
    <property type="component" value="Unassembled WGS sequence"/>
</dbReference>
<sequence length="164" mass="19611">MKEYHYTPINTESTRTTFFDYINNINVSPIDYFAVGIEDQTQKKLISLISRLEWQVYFDKNQITNNDPLIKAKKSSQRNILPFSEIDYIDSFGKEIMRQRILHGMKNGLLFIHKQQHLKYMIVLATGFSKFNHYSFLSKYYIQLTRLKNDLTKIIERDIHFIKC</sequence>
<comment type="caution">
    <text evidence="1">The sequence shown here is derived from an EMBL/GenBank/DDBJ whole genome shotgun (WGS) entry which is preliminary data.</text>
</comment>
<gene>
    <name evidence="1" type="ORF">CFE62_000275</name>
</gene>
<protein>
    <submittedName>
        <fullName evidence="1">Uncharacterized protein</fullName>
    </submittedName>
</protein>
<keyword evidence="2" id="KW-1185">Reference proteome</keyword>